<name>A0A8S4AER2_9TELE</name>
<comment type="caution">
    <text evidence="8">The sequence shown here is derived from an EMBL/GenBank/DDBJ whole genome shotgun (WGS) entry which is preliminary data.</text>
</comment>
<evidence type="ECO:0000313" key="8">
    <source>
        <dbReference type="EMBL" id="CAG5865295.1"/>
    </source>
</evidence>
<dbReference type="SMART" id="SM00409">
    <property type="entry name" value="IG"/>
    <property type="match status" value="3"/>
</dbReference>
<dbReference type="Proteomes" id="UP000677803">
    <property type="component" value="Unassembled WGS sequence"/>
</dbReference>
<keyword evidence="3" id="KW-0393">Immunoglobulin domain</keyword>
<evidence type="ECO:0000256" key="5">
    <source>
        <dbReference type="SAM" id="Phobius"/>
    </source>
</evidence>
<feature type="chain" id="PRO_5035861318" evidence="6">
    <location>
        <begin position="24"/>
        <end position="608"/>
    </location>
</feature>
<dbReference type="InterPro" id="IPR035897">
    <property type="entry name" value="Toll_tir_struct_dom_sf"/>
</dbReference>
<dbReference type="SUPFAM" id="SSF48726">
    <property type="entry name" value="Immunoglobulin"/>
    <property type="match status" value="2"/>
</dbReference>
<evidence type="ECO:0000256" key="4">
    <source>
        <dbReference type="SAM" id="MobiDB-lite"/>
    </source>
</evidence>
<organism evidence="8 9">
    <name type="scientific">Menidia menidia</name>
    <name type="common">Atlantic silverside</name>
    <dbReference type="NCBI Taxonomy" id="238744"/>
    <lineage>
        <taxon>Eukaryota</taxon>
        <taxon>Metazoa</taxon>
        <taxon>Chordata</taxon>
        <taxon>Craniata</taxon>
        <taxon>Vertebrata</taxon>
        <taxon>Euteleostomi</taxon>
        <taxon>Actinopterygii</taxon>
        <taxon>Neopterygii</taxon>
        <taxon>Teleostei</taxon>
        <taxon>Neoteleostei</taxon>
        <taxon>Acanthomorphata</taxon>
        <taxon>Ovalentaria</taxon>
        <taxon>Atherinomorphae</taxon>
        <taxon>Atheriniformes</taxon>
        <taxon>Atherinopsidae</taxon>
        <taxon>Menidiinae</taxon>
        <taxon>Menidia</taxon>
    </lineage>
</organism>
<gene>
    <name evidence="8" type="ORF">MMEN_LOCUS1958</name>
</gene>
<dbReference type="GO" id="GO:0007165">
    <property type="term" value="P:signal transduction"/>
    <property type="evidence" value="ECO:0007669"/>
    <property type="project" value="InterPro"/>
</dbReference>
<evidence type="ECO:0000259" key="7">
    <source>
        <dbReference type="PROSITE" id="PS50104"/>
    </source>
</evidence>
<dbReference type="Gene3D" id="2.60.40.10">
    <property type="entry name" value="Immunoglobulins"/>
    <property type="match status" value="3"/>
</dbReference>
<evidence type="ECO:0000256" key="6">
    <source>
        <dbReference type="SAM" id="SignalP"/>
    </source>
</evidence>
<feature type="region of interest" description="Disordered" evidence="4">
    <location>
        <begin position="464"/>
        <end position="491"/>
    </location>
</feature>
<feature type="transmembrane region" description="Helical" evidence="5">
    <location>
        <begin position="340"/>
        <end position="361"/>
    </location>
</feature>
<proteinExistence type="predicted"/>
<evidence type="ECO:0000256" key="2">
    <source>
        <dbReference type="ARBA" id="ARBA00023180"/>
    </source>
</evidence>
<dbReference type="InterPro" id="IPR013783">
    <property type="entry name" value="Ig-like_fold"/>
</dbReference>
<dbReference type="SMART" id="SM00255">
    <property type="entry name" value="TIR"/>
    <property type="match status" value="1"/>
</dbReference>
<dbReference type="PANTHER" id="PTHR11890">
    <property type="entry name" value="INTERLEUKIN-1 RECEPTOR FAMILY MEMBER"/>
    <property type="match status" value="1"/>
</dbReference>
<evidence type="ECO:0000313" key="9">
    <source>
        <dbReference type="Proteomes" id="UP000677803"/>
    </source>
</evidence>
<keyword evidence="5" id="KW-1133">Transmembrane helix</keyword>
<accession>A0A8S4AER2</accession>
<sequence>MGLNPILGSLVLFLWICSGSVQGDEGDTDLSSMPKTENCKNYYLQFKRTFSVPGDVAMLNSTLVSPDVFDFRTVPHNITWYNARTKTQMSNETGRVLVLQETLWFLNVTMDDNGEYVTILRTPSRCYMQSTLLVVELPAAGQCERPRKADQTLTKGASDMLSCPLQDVITKLDNKTKMTVKSVGFQDGGTYTCTLSFQLGGVTGSVSETIEATVEDEYYKVPQLHEPANGTVKAEMGSNLTKKCLIYVLGTGRPFIDILWKVKDEFILDKNSSSHIYTSDQRWWKDNTSEGLWSERLLTITDLRAEDLHLNYTCQAHSSRGTPEGYFTLLPTDPDAMTPIGSVFGSMMVLFVISVAVYYSFRIDIVLWFRRACPVLYTNKDLDGKRYDAYVAYPQPGAMGFTEEVERFALQTLPQVLEKACGYKLFIAGRDSLPGLSVVDCVEENIQASRRFLLLYGASTFSSRRHASHNNNNVCKDGSQDGDEGRPDSRQQMECVAAMHRALLEGSLKVVLVELEEISPAQLALFPESVRHLREKQGAVCLWKSLRRRKRWRTCTEGREDEEKGGKDSPLLSSLPPSCRFWKEMRYHMPVRGKREAYPEKSSLLSLG</sequence>
<dbReference type="InterPro" id="IPR000157">
    <property type="entry name" value="TIR_dom"/>
</dbReference>
<dbReference type="SUPFAM" id="SSF52200">
    <property type="entry name" value="Toll/Interleukin receptor TIR domain"/>
    <property type="match status" value="1"/>
</dbReference>
<dbReference type="InterPro" id="IPR015621">
    <property type="entry name" value="IL-1_rcpt_fam"/>
</dbReference>
<dbReference type="Pfam" id="PF01582">
    <property type="entry name" value="TIR"/>
    <property type="match status" value="1"/>
</dbReference>
<evidence type="ECO:0000256" key="1">
    <source>
        <dbReference type="ARBA" id="ARBA00023157"/>
    </source>
</evidence>
<keyword evidence="6" id="KW-0732">Signal</keyword>
<dbReference type="EMBL" id="CAJRST010001113">
    <property type="protein sequence ID" value="CAG5865295.1"/>
    <property type="molecule type" value="Genomic_DNA"/>
</dbReference>
<protein>
    <submittedName>
        <fullName evidence="8">(Atlantic silverside) hypothetical protein</fullName>
    </submittedName>
</protein>
<dbReference type="AlphaFoldDB" id="A0A8S4AER2"/>
<keyword evidence="9" id="KW-1185">Reference proteome</keyword>
<dbReference type="PANTHER" id="PTHR11890:SF3">
    <property type="entry name" value="INTERLEUKIN-1 RECEPTOR TYPE 2"/>
    <property type="match status" value="1"/>
</dbReference>
<feature type="domain" description="TIR" evidence="7">
    <location>
        <begin position="385"/>
        <end position="550"/>
    </location>
</feature>
<feature type="signal peptide" evidence="6">
    <location>
        <begin position="1"/>
        <end position="23"/>
    </location>
</feature>
<dbReference type="InterPro" id="IPR003599">
    <property type="entry name" value="Ig_sub"/>
</dbReference>
<dbReference type="PROSITE" id="PS50104">
    <property type="entry name" value="TIR"/>
    <property type="match status" value="1"/>
</dbReference>
<reference evidence="8" key="1">
    <citation type="submission" date="2021-05" db="EMBL/GenBank/DDBJ databases">
        <authorList>
            <person name="Tigano A."/>
        </authorList>
    </citation>
    <scope>NUCLEOTIDE SEQUENCE</scope>
</reference>
<evidence type="ECO:0000256" key="3">
    <source>
        <dbReference type="ARBA" id="ARBA00023319"/>
    </source>
</evidence>
<dbReference type="InterPro" id="IPR036179">
    <property type="entry name" value="Ig-like_dom_sf"/>
</dbReference>
<keyword evidence="5" id="KW-0472">Membrane</keyword>
<keyword evidence="2" id="KW-0325">Glycoprotein</keyword>
<dbReference type="PRINTS" id="PR01537">
    <property type="entry name" value="INTRLKN1R1F"/>
</dbReference>
<keyword evidence="1" id="KW-1015">Disulfide bond</keyword>
<dbReference type="OrthoDB" id="6132459at2759"/>
<keyword evidence="5" id="KW-0812">Transmembrane</keyword>
<dbReference type="Gene3D" id="3.40.50.10140">
    <property type="entry name" value="Toll/interleukin-1 receptor homology (TIR) domain"/>
    <property type="match status" value="1"/>
</dbReference>